<dbReference type="AlphaFoldDB" id="A0AA38CIK1"/>
<dbReference type="Proteomes" id="UP000824469">
    <property type="component" value="Unassembled WGS sequence"/>
</dbReference>
<dbReference type="EMBL" id="JAHRHJ020000010">
    <property type="protein sequence ID" value="KAH9298132.1"/>
    <property type="molecule type" value="Genomic_DNA"/>
</dbReference>
<comment type="caution">
    <text evidence="1">The sequence shown here is derived from an EMBL/GenBank/DDBJ whole genome shotgun (WGS) entry which is preliminary data.</text>
</comment>
<keyword evidence="2" id="KW-1185">Reference proteome</keyword>
<proteinExistence type="predicted"/>
<protein>
    <submittedName>
        <fullName evidence="1">Uncharacterized protein</fullName>
    </submittedName>
</protein>
<accession>A0AA38CIK1</accession>
<gene>
    <name evidence="1" type="ORF">KI387_029814</name>
</gene>
<evidence type="ECO:0000313" key="2">
    <source>
        <dbReference type="Proteomes" id="UP000824469"/>
    </source>
</evidence>
<evidence type="ECO:0000313" key="1">
    <source>
        <dbReference type="EMBL" id="KAH9298132.1"/>
    </source>
</evidence>
<name>A0AA38CIK1_TAXCH</name>
<organism evidence="1 2">
    <name type="scientific">Taxus chinensis</name>
    <name type="common">Chinese yew</name>
    <name type="synonym">Taxus wallichiana var. chinensis</name>
    <dbReference type="NCBI Taxonomy" id="29808"/>
    <lineage>
        <taxon>Eukaryota</taxon>
        <taxon>Viridiplantae</taxon>
        <taxon>Streptophyta</taxon>
        <taxon>Embryophyta</taxon>
        <taxon>Tracheophyta</taxon>
        <taxon>Spermatophyta</taxon>
        <taxon>Pinopsida</taxon>
        <taxon>Pinidae</taxon>
        <taxon>Conifers II</taxon>
        <taxon>Cupressales</taxon>
        <taxon>Taxaceae</taxon>
        <taxon>Taxus</taxon>
    </lineage>
</organism>
<reference evidence="1 2" key="1">
    <citation type="journal article" date="2021" name="Nat. Plants">
        <title>The Taxus genome provides insights into paclitaxel biosynthesis.</title>
        <authorList>
            <person name="Xiong X."/>
            <person name="Gou J."/>
            <person name="Liao Q."/>
            <person name="Li Y."/>
            <person name="Zhou Q."/>
            <person name="Bi G."/>
            <person name="Li C."/>
            <person name="Du R."/>
            <person name="Wang X."/>
            <person name="Sun T."/>
            <person name="Guo L."/>
            <person name="Liang H."/>
            <person name="Lu P."/>
            <person name="Wu Y."/>
            <person name="Zhang Z."/>
            <person name="Ro D.K."/>
            <person name="Shang Y."/>
            <person name="Huang S."/>
            <person name="Yan J."/>
        </authorList>
    </citation>
    <scope>NUCLEOTIDE SEQUENCE [LARGE SCALE GENOMIC DNA]</scope>
    <source>
        <strain evidence="1">Ta-2019</strain>
    </source>
</reference>
<feature type="non-terminal residue" evidence="1">
    <location>
        <position position="51"/>
    </location>
</feature>
<sequence length="51" mass="5310">MVACAEGDFVEDSMVVVTTKEEGVSSPVEPVLIVGLQNIINGSAQTFCSAH</sequence>